<protein>
    <submittedName>
        <fullName evidence="7">Nitroreductase family protein</fullName>
    </submittedName>
</protein>
<evidence type="ECO:0000256" key="1">
    <source>
        <dbReference type="ARBA" id="ARBA00001917"/>
    </source>
</evidence>
<dbReference type="InterPro" id="IPR029479">
    <property type="entry name" value="Nitroreductase"/>
</dbReference>
<keyword evidence="3" id="KW-0285">Flavoprotein</keyword>
<accession>A0A5N5RKQ2</accession>
<organism evidence="7 8">
    <name type="scientific">Bifidobacterium jacchi</name>
    <dbReference type="NCBI Taxonomy" id="2490545"/>
    <lineage>
        <taxon>Bacteria</taxon>
        <taxon>Bacillati</taxon>
        <taxon>Actinomycetota</taxon>
        <taxon>Actinomycetes</taxon>
        <taxon>Bifidobacteriales</taxon>
        <taxon>Bifidobacteriaceae</taxon>
        <taxon>Bifidobacterium</taxon>
    </lineage>
</organism>
<proteinExistence type="inferred from homology"/>
<keyword evidence="4" id="KW-0288">FMN</keyword>
<dbReference type="SUPFAM" id="SSF55469">
    <property type="entry name" value="FMN-dependent nitroreductase-like"/>
    <property type="match status" value="1"/>
</dbReference>
<evidence type="ECO:0000313" key="8">
    <source>
        <dbReference type="Proteomes" id="UP000326336"/>
    </source>
</evidence>
<dbReference type="OrthoDB" id="9798230at2"/>
<dbReference type="PANTHER" id="PTHR43673:SF2">
    <property type="entry name" value="NITROREDUCTASE"/>
    <property type="match status" value="1"/>
</dbReference>
<feature type="domain" description="Nitroreductase" evidence="6">
    <location>
        <begin position="176"/>
        <end position="226"/>
    </location>
</feature>
<reference evidence="7 8" key="1">
    <citation type="journal article" date="2019" name="Int. J. Syst. Evol. Microbiol.">
        <title>Bifidobacterium jacchi sp. nov., isolated from the faeces of a baby common marmoset (Callithrix jacchus).</title>
        <authorList>
            <person name="Modesto M."/>
            <person name="Watanabe K."/>
            <person name="Arita M."/>
            <person name="Satti M."/>
            <person name="Oki K."/>
            <person name="Sciavilla P."/>
            <person name="Patavino C."/>
            <person name="Camma C."/>
            <person name="Michelini S."/>
            <person name="Sgorbati B."/>
            <person name="Mattarelli P."/>
        </authorList>
    </citation>
    <scope>NUCLEOTIDE SEQUENCE [LARGE SCALE GENOMIC DNA]</scope>
    <source>
        <strain evidence="7 8">MRM 9.3</strain>
    </source>
</reference>
<comment type="caution">
    <text evidence="7">The sequence shown here is derived from an EMBL/GenBank/DDBJ whole genome shotgun (WGS) entry which is preliminary data.</text>
</comment>
<evidence type="ECO:0000256" key="5">
    <source>
        <dbReference type="ARBA" id="ARBA00023002"/>
    </source>
</evidence>
<evidence type="ECO:0000259" key="6">
    <source>
        <dbReference type="Pfam" id="PF00881"/>
    </source>
</evidence>
<feature type="domain" description="Nitroreductase" evidence="6">
    <location>
        <begin position="240"/>
        <end position="319"/>
    </location>
</feature>
<name>A0A5N5RKQ2_9BIFI</name>
<dbReference type="PANTHER" id="PTHR43673">
    <property type="entry name" value="NAD(P)H NITROREDUCTASE YDGI-RELATED"/>
    <property type="match status" value="1"/>
</dbReference>
<comment type="cofactor">
    <cofactor evidence="1">
        <name>FMN</name>
        <dbReference type="ChEBI" id="CHEBI:58210"/>
    </cofactor>
</comment>
<gene>
    <name evidence="7" type="ORF">EHS19_04195</name>
</gene>
<evidence type="ECO:0000313" key="7">
    <source>
        <dbReference type="EMBL" id="KAB5607520.1"/>
    </source>
</evidence>
<dbReference type="EMBL" id="RQSP01000010">
    <property type="protein sequence ID" value="KAB5607520.1"/>
    <property type="molecule type" value="Genomic_DNA"/>
</dbReference>
<dbReference type="InterPro" id="IPR000415">
    <property type="entry name" value="Nitroreductase-like"/>
</dbReference>
<dbReference type="AlphaFoldDB" id="A0A5N5RKQ2"/>
<evidence type="ECO:0000256" key="2">
    <source>
        <dbReference type="ARBA" id="ARBA00007118"/>
    </source>
</evidence>
<dbReference type="Pfam" id="PF00881">
    <property type="entry name" value="Nitroreductase"/>
    <property type="match status" value="2"/>
</dbReference>
<comment type="similarity">
    <text evidence="2">Belongs to the nitroreductase family.</text>
</comment>
<sequence length="342" mass="39061">MFHPASFFKNNIKRIIPKSTYKKLKHSKKLHELKQYYKWQFSSFARFSAIPGGNEGLEQLTCQLQYHSHEIEKGLSHNNFRAGFGRRAITELTHSMRLWMQHNYPMEAFAMREALGVLKAYEDKHAKVGSALPLFYNDLIAGFEQEIRNADTDHCGASLFTRKPNDPHRTYKAVLEDRCSLRDYSEEPVNLDELIEAGQLAMRAPSVCNRQSVRLYISTNPDIIHKAMSIQAGMYGYKEPPAVMIITSTLTSFIDPTERNEPWVDGGLFSMALLGALEAQGLAACPLNAMFEQRRENAIRQALPIPPDEVLIMFVAVGHKPEKTLHPMSTRRDWHDIITILK</sequence>
<dbReference type="GO" id="GO:0016491">
    <property type="term" value="F:oxidoreductase activity"/>
    <property type="evidence" value="ECO:0007669"/>
    <property type="project" value="UniProtKB-KW"/>
</dbReference>
<evidence type="ECO:0000256" key="3">
    <source>
        <dbReference type="ARBA" id="ARBA00022630"/>
    </source>
</evidence>
<dbReference type="Gene3D" id="3.40.109.10">
    <property type="entry name" value="NADH Oxidase"/>
    <property type="match status" value="1"/>
</dbReference>
<dbReference type="Proteomes" id="UP000326336">
    <property type="component" value="Unassembled WGS sequence"/>
</dbReference>
<keyword evidence="8" id="KW-1185">Reference proteome</keyword>
<evidence type="ECO:0000256" key="4">
    <source>
        <dbReference type="ARBA" id="ARBA00022643"/>
    </source>
</evidence>
<keyword evidence="5" id="KW-0560">Oxidoreductase</keyword>
<dbReference type="RefSeq" id="WP_151916539.1">
    <property type="nucleotide sequence ID" value="NZ_RQSP01000010.1"/>
</dbReference>